<accession>A0A6H1NVQ1</accession>
<organism evidence="1 2">
    <name type="scientific">Priestia megaterium</name>
    <name type="common">Bacillus megaterium</name>
    <dbReference type="NCBI Taxonomy" id="1404"/>
    <lineage>
        <taxon>Bacteria</taxon>
        <taxon>Bacillati</taxon>
        <taxon>Bacillota</taxon>
        <taxon>Bacilli</taxon>
        <taxon>Bacillales</taxon>
        <taxon>Bacillaceae</taxon>
        <taxon>Priestia</taxon>
    </lineage>
</organism>
<dbReference type="AlphaFoldDB" id="A0A6H1NVQ1"/>
<evidence type="ECO:0000313" key="2">
    <source>
        <dbReference type="Proteomes" id="UP000501868"/>
    </source>
</evidence>
<reference evidence="1 2" key="1">
    <citation type="submission" date="2020-04" db="EMBL/GenBank/DDBJ databases">
        <title>Genome-Wide Identification of 5-Methylcytosine Sites in Bacterial Genomes By High-Throughput Sequencing of MspJI Restriction Fragments.</title>
        <authorList>
            <person name="Wu V."/>
        </authorList>
    </citation>
    <scope>NUCLEOTIDE SEQUENCE [LARGE SCALE GENOMIC DNA]</scope>
    <source>
        <strain evidence="1 2">S2</strain>
    </source>
</reference>
<proteinExistence type="predicted"/>
<evidence type="ECO:0000313" key="1">
    <source>
        <dbReference type="EMBL" id="QIZ05359.1"/>
    </source>
</evidence>
<gene>
    <name evidence="1" type="ORF">HFZ78_00070</name>
</gene>
<name>A0A6H1NVQ1_PRIMG</name>
<reference evidence="1 2" key="2">
    <citation type="submission" date="2020-04" db="EMBL/GenBank/DDBJ databases">
        <authorList>
            <person name="Fomenkov A."/>
            <person name="Anton B.P."/>
            <person name="Roberts R.J."/>
        </authorList>
    </citation>
    <scope>NUCLEOTIDE SEQUENCE [LARGE SCALE GENOMIC DNA]</scope>
    <source>
        <strain evidence="1 2">S2</strain>
    </source>
</reference>
<protein>
    <submittedName>
        <fullName evidence="1">Uncharacterized protein</fullName>
    </submittedName>
</protein>
<sequence length="81" mass="9235">MTNITTIQEIANVLAGLEHKLAPNWLENDMIKKTLAISYDYWLEDTGIPMTLKDFVQQYLEHAEYLGGIFSPDSEINDLSC</sequence>
<dbReference type="Proteomes" id="UP000501868">
    <property type="component" value="Chromosome"/>
</dbReference>
<dbReference type="EMBL" id="CP051128">
    <property type="protein sequence ID" value="QIZ05359.1"/>
    <property type="molecule type" value="Genomic_DNA"/>
</dbReference>